<evidence type="ECO:0000256" key="12">
    <source>
        <dbReference type="ARBA" id="ARBA00022946"/>
    </source>
</evidence>
<accession>A0A226EWY7</accession>
<dbReference type="InterPro" id="IPR006176">
    <property type="entry name" value="3-OHacyl-CoA_DH_NAD-bd"/>
</dbReference>
<evidence type="ECO:0000256" key="18">
    <source>
        <dbReference type="ARBA" id="ARBA00023136"/>
    </source>
</evidence>
<evidence type="ECO:0000256" key="32">
    <source>
        <dbReference type="ARBA" id="ARBA00052860"/>
    </source>
</evidence>
<keyword evidence="17" id="KW-0496">Mitochondrion</keyword>
<comment type="caution">
    <text evidence="45">The sequence shown here is derived from an EMBL/GenBank/DDBJ whole genome shotgun (WGS) entry which is preliminary data.</text>
</comment>
<evidence type="ECO:0000259" key="44">
    <source>
        <dbReference type="Pfam" id="PF02737"/>
    </source>
</evidence>
<dbReference type="CDD" id="cd06558">
    <property type="entry name" value="crotonase-like"/>
    <property type="match status" value="1"/>
</dbReference>
<evidence type="ECO:0000256" key="42">
    <source>
        <dbReference type="RuleBase" id="RU003707"/>
    </source>
</evidence>
<comment type="catalytic activity">
    <reaction evidence="1">
        <text>(3S)-hydroxyhexadecanoyl-CoA = (2E)-hexadecenoyl-CoA + H2O</text>
        <dbReference type="Rhea" id="RHEA:31163"/>
        <dbReference type="ChEBI" id="CHEBI:15377"/>
        <dbReference type="ChEBI" id="CHEBI:61526"/>
        <dbReference type="ChEBI" id="CHEBI:62613"/>
    </reaction>
    <physiologicalReaction direction="right-to-left" evidence="1">
        <dbReference type="Rhea" id="RHEA:31165"/>
    </physiologicalReaction>
</comment>
<protein>
    <recommendedName>
        <fullName evidence="37">Trifunctional enzyme subunit alpha, mitochondrial</fullName>
        <ecNumber evidence="36">1.1.1.211</ecNumber>
        <ecNumber evidence="6">4.2.1.17</ecNumber>
    </recommendedName>
    <alternativeName>
        <fullName evidence="38">Monolysocardiolipin acyltransferase</fullName>
    </alternativeName>
    <alternativeName>
        <fullName evidence="39">TP-alpha</fullName>
    </alternativeName>
</protein>
<dbReference type="GO" id="GO:0070403">
    <property type="term" value="F:NAD+ binding"/>
    <property type="evidence" value="ECO:0007669"/>
    <property type="project" value="InterPro"/>
</dbReference>
<dbReference type="AlphaFoldDB" id="A0A226EWY7"/>
<evidence type="ECO:0000256" key="17">
    <source>
        <dbReference type="ARBA" id="ARBA00023128"/>
    </source>
</evidence>
<feature type="site" description="Important for hydroxyacyl-coenzyme A dehydrogenase activity" evidence="41">
    <location>
        <position position="492"/>
    </location>
</feature>
<evidence type="ECO:0000256" key="9">
    <source>
        <dbReference type="ARBA" id="ARBA00022679"/>
    </source>
</evidence>
<dbReference type="Proteomes" id="UP000198287">
    <property type="component" value="Unassembled WGS sequence"/>
</dbReference>
<evidence type="ECO:0000256" key="33">
    <source>
        <dbReference type="ARBA" id="ARBA00052945"/>
    </source>
</evidence>
<evidence type="ECO:0000256" key="1">
    <source>
        <dbReference type="ARBA" id="ARBA00000469"/>
    </source>
</evidence>
<feature type="site" description="Important for long-chain enoyl-CoA hydratase activity" evidence="41">
    <location>
        <position position="145"/>
    </location>
</feature>
<dbReference type="Pfam" id="PF00725">
    <property type="entry name" value="3HCDH"/>
    <property type="match status" value="1"/>
</dbReference>
<dbReference type="OMA" id="ESTTIRW"/>
<evidence type="ECO:0000256" key="15">
    <source>
        <dbReference type="ARBA" id="ARBA00023027"/>
    </source>
</evidence>
<keyword evidence="10" id="KW-0999">Mitochondrion inner membrane</keyword>
<evidence type="ECO:0000256" key="7">
    <source>
        <dbReference type="ARBA" id="ARBA00022481"/>
    </source>
</evidence>
<dbReference type="InterPro" id="IPR008927">
    <property type="entry name" value="6-PGluconate_DH-like_C_sf"/>
</dbReference>
<dbReference type="Gene3D" id="3.90.226.10">
    <property type="entry name" value="2-enoyl-CoA Hydratase, Chain A, domain 1"/>
    <property type="match status" value="1"/>
</dbReference>
<evidence type="ECO:0000256" key="27">
    <source>
        <dbReference type="ARBA" id="ARBA00051215"/>
    </source>
</evidence>
<evidence type="ECO:0000256" key="22">
    <source>
        <dbReference type="ARBA" id="ARBA00047613"/>
    </source>
</evidence>
<sequence length="757" mass="81435">MGLYRVTRTVKGVSTLALLRRQFSRSSTMSLGSHIKVNIKNGVAVVKVDSPNTRVNVLNEGLMTEVIEAMRDIQSNPSITAAVVISGKPGNFIAGADIMMLERCKTVNEAETKSREGQQVLDGIAASKKPIVAAIQGSCLGGGLEVALACHYRIAVKDKKTGLGVPEVMLGLLPGAGGTQRLPKLAGLPNSLDMMLTGKTLKADKAKKFGIVDQLVDPLGPGLDSPEARTMEYLEDVAVKAAADIVSGKIKLGKKKSITDRVTDFAFSTNFVKNKVFETAKGKVMKQTKGLYPAPLRILDVVRTGLDKGAVAGYAAEAKAFGELAMTPEARGLISLFHGQTECKKNAFGEPKRPAKNLAIIGAGLMGAGIGQVSLDKGYHVTLKDATDAGLSRGHNQITKAYEQSVKRKRFTTAEMEKYLSNLSIQLDYKNFQNADMVIEAVFESIEVKHKVLKEVEAVIPEHCIFASNTSALPITKIAAASKRPEKVIGMHYFSPVDKMMLLEIITTDKTSQDTIASAVQVGLKQGKVVIVVKDGPGFYTTRLVGAYASEVTRLLLEGIDPKQIDKLSTDFGFPVGACTLIDEVGIDVGCHIAQDFAKVFGDRFTGGIPTNLLTDFVAGGNLGRKSGKGFFIYEEGHKGERPLNPAATDLLAKNKIPAKGSLEPEDIKLRMASRFVNEAVLCLQEGILRNPLEGDVGAVFGLGFPPFTGGPFHWVDRFGAGNLVKKMREYESAYGATFTPCPMLVEYASNNKKFFP</sequence>
<evidence type="ECO:0000256" key="6">
    <source>
        <dbReference type="ARBA" id="ARBA00012076"/>
    </source>
</evidence>
<evidence type="ECO:0000313" key="45">
    <source>
        <dbReference type="EMBL" id="OXA61700.1"/>
    </source>
</evidence>
<comment type="catalytic activity">
    <reaction evidence="31">
        <text>(3S)-hydroxytetradecanoyl-CoA + NAD(+) = 3-oxotetradecanoyl-CoA + NADH + H(+)</text>
        <dbReference type="Rhea" id="RHEA:31167"/>
        <dbReference type="ChEBI" id="CHEBI:15378"/>
        <dbReference type="ChEBI" id="CHEBI:57540"/>
        <dbReference type="ChEBI" id="CHEBI:57945"/>
        <dbReference type="ChEBI" id="CHEBI:62543"/>
        <dbReference type="ChEBI" id="CHEBI:62614"/>
    </reaction>
    <physiologicalReaction direction="left-to-right" evidence="31">
        <dbReference type="Rhea" id="RHEA:31168"/>
    </physiologicalReaction>
</comment>
<keyword evidence="46" id="KW-1185">Reference proteome</keyword>
<comment type="pathway">
    <text evidence="3">Lipid metabolism; fatty acid beta-oxidation.</text>
</comment>
<evidence type="ECO:0000256" key="30">
    <source>
        <dbReference type="ARBA" id="ARBA00052711"/>
    </source>
</evidence>
<dbReference type="FunFam" id="3.40.50.720:FF:000009">
    <property type="entry name" value="Fatty oxidation complex, alpha subunit"/>
    <property type="match status" value="1"/>
</dbReference>
<dbReference type="PROSITE" id="PS00166">
    <property type="entry name" value="ENOYL_COA_HYDRATASE"/>
    <property type="match status" value="1"/>
</dbReference>
<dbReference type="GO" id="GO:0016507">
    <property type="term" value="C:mitochondrial fatty acid beta-oxidation multienzyme complex"/>
    <property type="evidence" value="ECO:0007669"/>
    <property type="project" value="InterPro"/>
</dbReference>
<evidence type="ECO:0000256" key="41">
    <source>
        <dbReference type="PIRSR" id="PIRSR612803-2"/>
    </source>
</evidence>
<evidence type="ECO:0000256" key="38">
    <source>
        <dbReference type="ARBA" id="ARBA00077617"/>
    </source>
</evidence>
<comment type="catalytic activity">
    <reaction evidence="22">
        <text>(3S)-hydroxyhexadecanoyl-CoA + NAD(+) = 3-oxohexadecanoyl-CoA + NADH + H(+)</text>
        <dbReference type="Rhea" id="RHEA:31159"/>
        <dbReference type="ChEBI" id="CHEBI:15378"/>
        <dbReference type="ChEBI" id="CHEBI:57349"/>
        <dbReference type="ChEBI" id="CHEBI:57540"/>
        <dbReference type="ChEBI" id="CHEBI:57945"/>
        <dbReference type="ChEBI" id="CHEBI:62613"/>
    </reaction>
    <physiologicalReaction direction="left-to-right" evidence="22">
        <dbReference type="Rhea" id="RHEA:31160"/>
    </physiologicalReaction>
</comment>
<dbReference type="InterPro" id="IPR006108">
    <property type="entry name" value="3HC_DH_C"/>
</dbReference>
<keyword evidence="18" id="KW-0472">Membrane</keyword>
<evidence type="ECO:0000256" key="11">
    <source>
        <dbReference type="ARBA" id="ARBA00022832"/>
    </source>
</evidence>
<evidence type="ECO:0000259" key="43">
    <source>
        <dbReference type="Pfam" id="PF00725"/>
    </source>
</evidence>
<dbReference type="GO" id="GO:0005743">
    <property type="term" value="C:mitochondrial inner membrane"/>
    <property type="evidence" value="ECO:0007669"/>
    <property type="project" value="UniProtKB-SubCell"/>
</dbReference>
<keyword evidence="11" id="KW-0276">Fatty acid metabolism</keyword>
<dbReference type="InterPro" id="IPR018376">
    <property type="entry name" value="Enoyl-CoA_hyd/isom_CS"/>
</dbReference>
<dbReference type="Gene3D" id="3.40.50.720">
    <property type="entry name" value="NAD(P)-binding Rossmann-like Domain"/>
    <property type="match status" value="1"/>
</dbReference>
<evidence type="ECO:0000256" key="39">
    <source>
        <dbReference type="ARBA" id="ARBA00083277"/>
    </source>
</evidence>
<evidence type="ECO:0000256" key="5">
    <source>
        <dbReference type="ARBA" id="ARBA00008750"/>
    </source>
</evidence>
<evidence type="ECO:0000256" key="26">
    <source>
        <dbReference type="ARBA" id="ARBA00050446"/>
    </source>
</evidence>
<proteinExistence type="inferred from homology"/>
<dbReference type="PANTHER" id="PTHR43612">
    <property type="entry name" value="TRIFUNCTIONAL ENZYME SUBUNIT ALPHA"/>
    <property type="match status" value="1"/>
</dbReference>
<comment type="catalytic activity">
    <reaction evidence="25">
        <text>1'-[1,2-di-(9Z,12Z-octadecadienoyl)-sn-glycero-3-phospho]-3'-[1-(9Z,12Z-octadecadienoyl)-sn-glycero-3-phospho]-glycerol + (9Z,12Z)-octadecadienoyl-CoA = 1',3'-bis-[1,2-di-(9Z,12Z-octadecadienoyl)-sn-glycero-3-phospho]-glycerol + CoA</text>
        <dbReference type="Rhea" id="RHEA:43672"/>
        <dbReference type="ChEBI" id="CHEBI:57287"/>
        <dbReference type="ChEBI" id="CHEBI:57383"/>
        <dbReference type="ChEBI" id="CHEBI:83580"/>
        <dbReference type="ChEBI" id="CHEBI:83581"/>
    </reaction>
    <physiologicalReaction direction="left-to-right" evidence="25">
        <dbReference type="Rhea" id="RHEA:43673"/>
    </physiologicalReaction>
</comment>
<evidence type="ECO:0000256" key="24">
    <source>
        <dbReference type="ARBA" id="ARBA00049556"/>
    </source>
</evidence>
<keyword evidence="16" id="KW-0443">Lipid metabolism</keyword>
<dbReference type="FunFam" id="1.10.1040.50:FF:000002">
    <property type="entry name" value="Trifunctional enzyme subunit alpha, mitochondrial"/>
    <property type="match status" value="1"/>
</dbReference>
<dbReference type="InterPro" id="IPR029045">
    <property type="entry name" value="ClpP/crotonase-like_dom_sf"/>
</dbReference>
<comment type="catalytic activity">
    <reaction evidence="34">
        <text>1'-[1,2-di-(9Z,12Z-octadecadienoyl)-sn-glycero-3-phospho]-3'-[1-(9Z,12Z-octadecadienoyl)-sn-glycero-3-phospho]-glycerol + hexadecanoyl-CoA = 1'-[1,2-di-(9Z,12Z-octadecadienoyl)-sn-glycero-3-phospho]-3'-[1-(9Z,12Z-octadecadienoyl)-2-hexadecanoyl-sn-glycero-3-phospho]-glycerol + CoA</text>
        <dbReference type="Rhea" id="RHEA:43680"/>
        <dbReference type="ChEBI" id="CHEBI:57287"/>
        <dbReference type="ChEBI" id="CHEBI:57379"/>
        <dbReference type="ChEBI" id="CHEBI:83580"/>
        <dbReference type="ChEBI" id="CHEBI:83583"/>
    </reaction>
    <physiologicalReaction direction="left-to-right" evidence="34">
        <dbReference type="Rhea" id="RHEA:43681"/>
    </physiologicalReaction>
</comment>
<dbReference type="InterPro" id="IPR001753">
    <property type="entry name" value="Enoyl-CoA_hydra/iso"/>
</dbReference>
<dbReference type="STRING" id="158441.A0A226EWY7"/>
<evidence type="ECO:0000256" key="25">
    <source>
        <dbReference type="ARBA" id="ARBA00050222"/>
    </source>
</evidence>
<comment type="catalytic activity">
    <reaction evidence="27">
        <text>a 4-saturated-(3S)-3-hydroxyacyl-CoA = a (3E)-enoyl-CoA + H2O</text>
        <dbReference type="Rhea" id="RHEA:20724"/>
        <dbReference type="ChEBI" id="CHEBI:15377"/>
        <dbReference type="ChEBI" id="CHEBI:58521"/>
        <dbReference type="ChEBI" id="CHEBI:137480"/>
        <dbReference type="EC" id="4.2.1.17"/>
    </reaction>
    <physiologicalReaction direction="right-to-left" evidence="27">
        <dbReference type="Rhea" id="RHEA:20726"/>
    </physiologicalReaction>
</comment>
<evidence type="ECO:0000256" key="35">
    <source>
        <dbReference type="ARBA" id="ARBA00062153"/>
    </source>
</evidence>
<reference evidence="45 46" key="1">
    <citation type="submission" date="2015-12" db="EMBL/GenBank/DDBJ databases">
        <title>The genome of Folsomia candida.</title>
        <authorList>
            <person name="Faddeeva A."/>
            <person name="Derks M.F."/>
            <person name="Anvar Y."/>
            <person name="Smit S."/>
            <person name="Van Straalen N."/>
            <person name="Roelofs D."/>
        </authorList>
    </citation>
    <scope>NUCLEOTIDE SEQUENCE [LARGE SCALE GENOMIC DNA]</scope>
    <source>
        <strain evidence="45 46">VU population</strain>
        <tissue evidence="45">Whole body</tissue>
    </source>
</reference>
<evidence type="ECO:0000256" key="14">
    <source>
        <dbReference type="ARBA" id="ARBA00023002"/>
    </source>
</evidence>
<dbReference type="UniPathway" id="UPA00659"/>
<evidence type="ECO:0000256" key="19">
    <source>
        <dbReference type="ARBA" id="ARBA00023239"/>
    </source>
</evidence>
<dbReference type="InterPro" id="IPR050136">
    <property type="entry name" value="FA_oxidation_alpha_subunit"/>
</dbReference>
<evidence type="ECO:0000256" key="40">
    <source>
        <dbReference type="PIRSR" id="PIRSR612803-1"/>
    </source>
</evidence>
<dbReference type="GO" id="GO:0016509">
    <property type="term" value="F:long-chain (3S)-3-hydroxyacyl-CoA dehydrogenase (NAD+) activity"/>
    <property type="evidence" value="ECO:0007669"/>
    <property type="project" value="UniProtKB-EC"/>
</dbReference>
<keyword evidence="12" id="KW-0809">Transit peptide</keyword>
<comment type="catalytic activity">
    <reaction evidence="26">
        <text>a long-chain (3S)-3-hydroxy fatty acyl-CoA + NAD(+) = a long-chain 3-oxo-fatty acyl-CoA + NADH + H(+)</text>
        <dbReference type="Rhea" id="RHEA:52656"/>
        <dbReference type="ChEBI" id="CHEBI:15378"/>
        <dbReference type="ChEBI" id="CHEBI:57540"/>
        <dbReference type="ChEBI" id="CHEBI:57945"/>
        <dbReference type="ChEBI" id="CHEBI:136757"/>
        <dbReference type="ChEBI" id="CHEBI:136758"/>
        <dbReference type="EC" id="1.1.1.211"/>
    </reaction>
    <physiologicalReaction direction="left-to-right" evidence="26">
        <dbReference type="Rhea" id="RHEA:52657"/>
    </physiologicalReaction>
</comment>
<comment type="subunit">
    <text evidence="35">Heterotetramer of 2 alpha/HADHA and 2 beta/HADHB subunits; forms the mitochondrial trifunctional enzyme. Also purified as higher order heterooligomers including a 4 alpha/HADHA and 4 beta/HADHB heterooligomer which physiological significance remains unclear. The mitochondrial trifunctional enzyme interacts with MTLN.</text>
</comment>
<comment type="catalytic activity">
    <reaction evidence="28">
        <text>(3S)-hydroxyoctanoyl-CoA = (2E)-octenoyl-CoA + H2O</text>
        <dbReference type="Rhea" id="RHEA:31199"/>
        <dbReference type="ChEBI" id="CHEBI:15377"/>
        <dbReference type="ChEBI" id="CHEBI:62242"/>
        <dbReference type="ChEBI" id="CHEBI:62617"/>
    </reaction>
    <physiologicalReaction direction="right-to-left" evidence="28">
        <dbReference type="Rhea" id="RHEA:31201"/>
    </physiologicalReaction>
</comment>
<evidence type="ECO:0000256" key="2">
    <source>
        <dbReference type="ARBA" id="ARBA00004273"/>
    </source>
</evidence>
<dbReference type="EMBL" id="LNIX01000001">
    <property type="protein sequence ID" value="OXA61700.1"/>
    <property type="molecule type" value="Genomic_DNA"/>
</dbReference>
<dbReference type="SUPFAM" id="SSF48179">
    <property type="entry name" value="6-phosphogluconate dehydrogenase C-terminal domain-like"/>
    <property type="match status" value="2"/>
</dbReference>
<dbReference type="Pfam" id="PF00378">
    <property type="entry name" value="ECH_1"/>
    <property type="match status" value="1"/>
</dbReference>
<evidence type="ECO:0000256" key="31">
    <source>
        <dbReference type="ARBA" id="ARBA00052834"/>
    </source>
</evidence>
<comment type="catalytic activity">
    <reaction evidence="21">
        <text>a (3S)-3-hydroxyacyl-CoA = a (2E)-enoyl-CoA + H2O</text>
        <dbReference type="Rhea" id="RHEA:16105"/>
        <dbReference type="ChEBI" id="CHEBI:15377"/>
        <dbReference type="ChEBI" id="CHEBI:57318"/>
        <dbReference type="ChEBI" id="CHEBI:58856"/>
        <dbReference type="EC" id="4.2.1.17"/>
    </reaction>
    <physiologicalReaction direction="right-to-left" evidence="21">
        <dbReference type="Rhea" id="RHEA:16107"/>
    </physiologicalReaction>
</comment>
<evidence type="ECO:0000256" key="28">
    <source>
        <dbReference type="ARBA" id="ARBA00051877"/>
    </source>
</evidence>
<comment type="similarity">
    <text evidence="4">In the central section; belongs to the 3-hydroxyacyl-CoA dehydrogenase family.</text>
</comment>
<comment type="catalytic activity">
    <reaction evidence="24">
        <text>a (3S)-3-hydroxyacyl-CoA + NAD(+) = a 3-oxoacyl-CoA + NADH + H(+)</text>
        <dbReference type="Rhea" id="RHEA:22432"/>
        <dbReference type="ChEBI" id="CHEBI:15378"/>
        <dbReference type="ChEBI" id="CHEBI:57318"/>
        <dbReference type="ChEBI" id="CHEBI:57540"/>
        <dbReference type="ChEBI" id="CHEBI:57945"/>
        <dbReference type="ChEBI" id="CHEBI:90726"/>
        <dbReference type="EC" id="1.1.1.35"/>
    </reaction>
</comment>
<keyword evidence="9" id="KW-0808">Transferase</keyword>
<comment type="catalytic activity">
    <reaction evidence="33">
        <text>(3S)-3-hydroxydodecanoyl-CoA + NAD(+) = 3-oxododecanoyl-CoA + NADH + H(+)</text>
        <dbReference type="Rhea" id="RHEA:31179"/>
        <dbReference type="ChEBI" id="CHEBI:15378"/>
        <dbReference type="ChEBI" id="CHEBI:57540"/>
        <dbReference type="ChEBI" id="CHEBI:57945"/>
        <dbReference type="ChEBI" id="CHEBI:62558"/>
        <dbReference type="ChEBI" id="CHEBI:62615"/>
    </reaction>
    <physiologicalReaction direction="left-to-right" evidence="33">
        <dbReference type="Rhea" id="RHEA:31180"/>
    </physiologicalReaction>
</comment>
<comment type="catalytic activity">
    <reaction evidence="23">
        <text>(3S)-hydroxydecanoyl-CoA + NAD(+) = 3-oxodecanoyl-CoA + NADH + H(+)</text>
        <dbReference type="Rhea" id="RHEA:31187"/>
        <dbReference type="ChEBI" id="CHEBI:15378"/>
        <dbReference type="ChEBI" id="CHEBI:57540"/>
        <dbReference type="ChEBI" id="CHEBI:57945"/>
        <dbReference type="ChEBI" id="CHEBI:62548"/>
        <dbReference type="ChEBI" id="CHEBI:62616"/>
    </reaction>
    <physiologicalReaction direction="left-to-right" evidence="23">
        <dbReference type="Rhea" id="RHEA:31188"/>
    </physiologicalReaction>
</comment>
<evidence type="ECO:0000256" key="4">
    <source>
        <dbReference type="ARBA" id="ARBA00007005"/>
    </source>
</evidence>
<keyword evidence="20" id="KW-0511">Multifunctional enzyme</keyword>
<evidence type="ECO:0000256" key="23">
    <source>
        <dbReference type="ARBA" id="ARBA00048361"/>
    </source>
</evidence>
<evidence type="ECO:0000256" key="10">
    <source>
        <dbReference type="ARBA" id="ARBA00022792"/>
    </source>
</evidence>
<dbReference type="Pfam" id="PF02737">
    <property type="entry name" value="3HCDH_N"/>
    <property type="match status" value="1"/>
</dbReference>
<keyword evidence="15" id="KW-0520">NAD</keyword>
<comment type="similarity">
    <text evidence="5">In the N-terminal section; belongs to the enoyl-CoA hydratase/isomerase family.</text>
</comment>
<organism evidence="45 46">
    <name type="scientific">Folsomia candida</name>
    <name type="common">Springtail</name>
    <dbReference type="NCBI Taxonomy" id="158441"/>
    <lineage>
        <taxon>Eukaryota</taxon>
        <taxon>Metazoa</taxon>
        <taxon>Ecdysozoa</taxon>
        <taxon>Arthropoda</taxon>
        <taxon>Hexapoda</taxon>
        <taxon>Collembola</taxon>
        <taxon>Entomobryomorpha</taxon>
        <taxon>Isotomoidea</taxon>
        <taxon>Isotomidae</taxon>
        <taxon>Proisotominae</taxon>
        <taxon>Folsomia</taxon>
    </lineage>
</organism>
<gene>
    <name evidence="45" type="ORF">Fcan01_02931</name>
</gene>
<comment type="catalytic activity">
    <reaction evidence="32">
        <text>1'-[1,2-di-(9Z,12Z-octadecadienoyl)-sn-glycero-3-phospho]-3'-[1-(9Z,12Z-octadecadienoyl)-sn-glycero-3-phospho]-glycerol + (9Z)-octadecenoyl-CoA = 1'-[1,2-di-(9Z,12Z-octadecadienoyl)-sn-glycero-3-phospho]-3'-[1-(9Z,12Z-octadecadienoyl)-2-(9Z-octadecenoyl)-sn-glycero-3-phospho]-glycerol + CoA</text>
        <dbReference type="Rhea" id="RHEA:43676"/>
        <dbReference type="ChEBI" id="CHEBI:57287"/>
        <dbReference type="ChEBI" id="CHEBI:57387"/>
        <dbReference type="ChEBI" id="CHEBI:83580"/>
        <dbReference type="ChEBI" id="CHEBI:83582"/>
    </reaction>
    <physiologicalReaction direction="left-to-right" evidence="32">
        <dbReference type="Rhea" id="RHEA:43677"/>
    </physiologicalReaction>
</comment>
<evidence type="ECO:0000256" key="21">
    <source>
        <dbReference type="ARBA" id="ARBA00035854"/>
    </source>
</evidence>
<evidence type="ECO:0000256" key="20">
    <source>
        <dbReference type="ARBA" id="ARBA00023268"/>
    </source>
</evidence>
<keyword evidence="13" id="KW-0007">Acetylation</keyword>
<evidence type="ECO:0000256" key="34">
    <source>
        <dbReference type="ARBA" id="ARBA00052989"/>
    </source>
</evidence>
<dbReference type="GO" id="GO:0006635">
    <property type="term" value="P:fatty acid beta-oxidation"/>
    <property type="evidence" value="ECO:0007669"/>
    <property type="project" value="UniProtKB-UniPathway"/>
</dbReference>
<dbReference type="GO" id="GO:0004300">
    <property type="term" value="F:enoyl-CoA hydratase activity"/>
    <property type="evidence" value="ECO:0007669"/>
    <property type="project" value="UniProtKB-EC"/>
</dbReference>
<feature type="domain" description="3-hydroxyacyl-CoA dehydrogenase C-terminal" evidence="43">
    <location>
        <begin position="538"/>
        <end position="634"/>
    </location>
</feature>
<evidence type="ECO:0000256" key="13">
    <source>
        <dbReference type="ARBA" id="ARBA00022990"/>
    </source>
</evidence>
<evidence type="ECO:0000256" key="36">
    <source>
        <dbReference type="ARBA" id="ARBA00066806"/>
    </source>
</evidence>
<evidence type="ECO:0000313" key="46">
    <source>
        <dbReference type="Proteomes" id="UP000198287"/>
    </source>
</evidence>
<dbReference type="Gene3D" id="1.10.1040.50">
    <property type="match status" value="1"/>
</dbReference>
<evidence type="ECO:0000256" key="8">
    <source>
        <dbReference type="ARBA" id="ARBA00022553"/>
    </source>
</evidence>
<keyword evidence="7" id="KW-0488">Methylation</keyword>
<feature type="active site" description="For hydroxyacyl-coenzyme A dehydrogenase activity" evidence="40">
    <location>
        <position position="504"/>
    </location>
</feature>
<dbReference type="NCBIfam" id="TIGR02441">
    <property type="entry name" value="fa_ox_alpha_mit"/>
    <property type="match status" value="1"/>
</dbReference>
<dbReference type="PANTHER" id="PTHR43612:SF3">
    <property type="entry name" value="TRIFUNCTIONAL ENZYME SUBUNIT ALPHA, MITOCHONDRIAL"/>
    <property type="match status" value="1"/>
</dbReference>
<feature type="domain" description="3-hydroxyacyl-CoA dehydrogenase NAD binding" evidence="44">
    <location>
        <begin position="358"/>
        <end position="535"/>
    </location>
</feature>
<comment type="catalytic activity">
    <reaction evidence="30">
        <text>(3S)-3-hydroxydodecanoyl-CoA = (2E)-dodecenoyl-CoA + H2O</text>
        <dbReference type="Rhea" id="RHEA:31075"/>
        <dbReference type="ChEBI" id="CHEBI:15377"/>
        <dbReference type="ChEBI" id="CHEBI:57330"/>
        <dbReference type="ChEBI" id="CHEBI:62558"/>
    </reaction>
    <physiologicalReaction direction="right-to-left" evidence="30">
        <dbReference type="Rhea" id="RHEA:31077"/>
    </physiologicalReaction>
</comment>
<dbReference type="OrthoDB" id="10004768at2759"/>
<dbReference type="EC" id="1.1.1.211" evidence="36"/>
<evidence type="ECO:0000256" key="37">
    <source>
        <dbReference type="ARBA" id="ARBA00068347"/>
    </source>
</evidence>
<dbReference type="FunFam" id="3.90.226.10:FF:000011">
    <property type="entry name" value="Fatty acid oxidation complex subunit alpha"/>
    <property type="match status" value="1"/>
</dbReference>
<keyword evidence="8" id="KW-0597">Phosphoprotein</keyword>
<keyword evidence="19" id="KW-0456">Lyase</keyword>
<evidence type="ECO:0000256" key="16">
    <source>
        <dbReference type="ARBA" id="ARBA00023098"/>
    </source>
</evidence>
<dbReference type="SUPFAM" id="SSF51735">
    <property type="entry name" value="NAD(P)-binding Rossmann-fold domains"/>
    <property type="match status" value="1"/>
</dbReference>
<keyword evidence="14" id="KW-0560">Oxidoreductase</keyword>
<dbReference type="GO" id="GO:0016740">
    <property type="term" value="F:transferase activity"/>
    <property type="evidence" value="ECO:0007669"/>
    <property type="project" value="UniProtKB-KW"/>
</dbReference>
<comment type="similarity">
    <text evidence="42">Belongs to the enoyl-CoA hydratase/isomerase family.</text>
</comment>
<feature type="site" description="Important for long-chain enoyl-CoA hydratase activity" evidence="41">
    <location>
        <position position="167"/>
    </location>
</feature>
<dbReference type="EC" id="4.2.1.17" evidence="6"/>
<name>A0A226EWY7_FOLCA</name>
<dbReference type="InterPro" id="IPR036291">
    <property type="entry name" value="NAD(P)-bd_dom_sf"/>
</dbReference>
<comment type="subcellular location">
    <subcellularLocation>
        <location evidence="2">Mitochondrion inner membrane</location>
    </subcellularLocation>
</comment>
<comment type="catalytic activity">
    <reaction evidence="29">
        <text>(3S)-hydroxyoctanoyl-CoA + NAD(+) = 3-oxooctanoyl-CoA + NADH + H(+)</text>
        <dbReference type="Rhea" id="RHEA:31195"/>
        <dbReference type="ChEBI" id="CHEBI:15378"/>
        <dbReference type="ChEBI" id="CHEBI:57540"/>
        <dbReference type="ChEBI" id="CHEBI:57945"/>
        <dbReference type="ChEBI" id="CHEBI:62617"/>
        <dbReference type="ChEBI" id="CHEBI:62619"/>
    </reaction>
    <physiologicalReaction direction="left-to-right" evidence="29">
        <dbReference type="Rhea" id="RHEA:31196"/>
    </physiologicalReaction>
</comment>
<dbReference type="SUPFAM" id="SSF52096">
    <property type="entry name" value="ClpP/crotonase"/>
    <property type="match status" value="1"/>
</dbReference>
<dbReference type="InterPro" id="IPR012803">
    <property type="entry name" value="Fa_ox_alpha_mit"/>
</dbReference>
<evidence type="ECO:0000256" key="29">
    <source>
        <dbReference type="ARBA" id="ARBA00052224"/>
    </source>
</evidence>
<evidence type="ECO:0000256" key="3">
    <source>
        <dbReference type="ARBA" id="ARBA00005005"/>
    </source>
</evidence>